<reference evidence="2 3" key="1">
    <citation type="submission" date="2024-01" db="EMBL/GenBank/DDBJ databases">
        <title>Complete Genome Sequence of Alkalicoccus halolimnae BZ-SZ-XJ29T, a Moderately Halophilic Bacterium Isolated from a Salt Lake.</title>
        <authorList>
            <person name="Zhao B."/>
        </authorList>
    </citation>
    <scope>NUCLEOTIDE SEQUENCE [LARGE SCALE GENOMIC DNA]</scope>
    <source>
        <strain evidence="2 3">BZ-SZ-XJ29</strain>
    </source>
</reference>
<dbReference type="SUPFAM" id="SSF52091">
    <property type="entry name" value="SpoIIaa-like"/>
    <property type="match status" value="1"/>
</dbReference>
<name>A0A5C7F7N4_9BACI</name>
<keyword evidence="3" id="KW-1185">Reference proteome</keyword>
<feature type="domain" description="STAS" evidence="1">
    <location>
        <begin position="92"/>
        <end position="203"/>
    </location>
</feature>
<dbReference type="InterPro" id="IPR051932">
    <property type="entry name" value="Bact_StressResp_Reg"/>
</dbReference>
<dbReference type="InterPro" id="IPR003018">
    <property type="entry name" value="GAF"/>
</dbReference>
<dbReference type="Proteomes" id="UP000321816">
    <property type="component" value="Chromosome"/>
</dbReference>
<dbReference type="CDD" id="cd07041">
    <property type="entry name" value="STAS_RsbR_RsbS_like"/>
    <property type="match status" value="1"/>
</dbReference>
<protein>
    <submittedName>
        <fullName evidence="2">GAF domain-containing protein</fullName>
    </submittedName>
</protein>
<dbReference type="InterPro" id="IPR002645">
    <property type="entry name" value="STAS_dom"/>
</dbReference>
<dbReference type="RefSeq" id="WP_147803757.1">
    <property type="nucleotide sequence ID" value="NZ_CP144914.1"/>
</dbReference>
<organism evidence="2 3">
    <name type="scientific">Alkalicoccus halolimnae</name>
    <dbReference type="NCBI Taxonomy" id="1667239"/>
    <lineage>
        <taxon>Bacteria</taxon>
        <taxon>Bacillati</taxon>
        <taxon>Bacillota</taxon>
        <taxon>Bacilli</taxon>
        <taxon>Bacillales</taxon>
        <taxon>Bacillaceae</taxon>
        <taxon>Alkalicoccus</taxon>
    </lineage>
</organism>
<accession>A0A5C7F7N4</accession>
<evidence type="ECO:0000259" key="1">
    <source>
        <dbReference type="PROSITE" id="PS50801"/>
    </source>
</evidence>
<dbReference type="InterPro" id="IPR036513">
    <property type="entry name" value="STAS_dom_sf"/>
</dbReference>
<dbReference type="PANTHER" id="PTHR33745:SF8">
    <property type="entry name" value="BLUE-LIGHT PHOTORECEPTOR"/>
    <property type="match status" value="1"/>
</dbReference>
<proteinExistence type="predicted"/>
<sequence length="210" mass="23124">MECNGREPFVVENLQIHPITGGMQVTEKLNASTLLGVPILVQSGEGYGTLCALDSEPRKFTENEINLFSVMGRLLGYVIDVDMERHKMQTANVPLVPIGKGVIILPLTGTVTEERAEAILSRVLAYCTEETADYMIIDVSGLVEKEEAMTDKLLYLVNCLELVGTTAIIIGVRPDQAVSLHAQQMMAHEIVIKPSMEEALNWVGLKVERK</sequence>
<dbReference type="EMBL" id="CP144914">
    <property type="protein sequence ID" value="WWD81684.1"/>
    <property type="molecule type" value="Genomic_DNA"/>
</dbReference>
<dbReference type="OrthoDB" id="1120027at2"/>
<dbReference type="AlphaFoldDB" id="A0A5C7F7N4"/>
<gene>
    <name evidence="2" type="ORF">FTX54_014425</name>
</gene>
<dbReference type="PROSITE" id="PS50801">
    <property type="entry name" value="STAS"/>
    <property type="match status" value="1"/>
</dbReference>
<dbReference type="InterPro" id="IPR029016">
    <property type="entry name" value="GAF-like_dom_sf"/>
</dbReference>
<dbReference type="Gene3D" id="3.30.450.40">
    <property type="match status" value="1"/>
</dbReference>
<dbReference type="KEGG" id="ahal:FTX54_014425"/>
<dbReference type="Gene3D" id="3.30.750.24">
    <property type="entry name" value="STAS domain"/>
    <property type="match status" value="1"/>
</dbReference>
<dbReference type="PANTHER" id="PTHR33745">
    <property type="entry name" value="RSBT ANTAGONIST PROTEIN RSBS-RELATED"/>
    <property type="match status" value="1"/>
</dbReference>
<evidence type="ECO:0000313" key="2">
    <source>
        <dbReference type="EMBL" id="WWD81684.1"/>
    </source>
</evidence>
<evidence type="ECO:0000313" key="3">
    <source>
        <dbReference type="Proteomes" id="UP000321816"/>
    </source>
</evidence>
<dbReference type="SUPFAM" id="SSF55781">
    <property type="entry name" value="GAF domain-like"/>
    <property type="match status" value="1"/>
</dbReference>
<dbReference type="Pfam" id="PF01590">
    <property type="entry name" value="GAF"/>
    <property type="match status" value="1"/>
</dbReference>